<feature type="region of interest" description="Disordered" evidence="1">
    <location>
        <begin position="211"/>
        <end position="236"/>
    </location>
</feature>
<gene>
    <name evidence="3" type="ORF">ASPACDRAFT_42263</name>
</gene>
<dbReference type="GeneID" id="30974881"/>
<dbReference type="RefSeq" id="XP_020057113.1">
    <property type="nucleotide sequence ID" value="XM_020201067.1"/>
</dbReference>
<evidence type="ECO:0000259" key="2">
    <source>
        <dbReference type="PROSITE" id="PS51747"/>
    </source>
</evidence>
<evidence type="ECO:0000313" key="4">
    <source>
        <dbReference type="Proteomes" id="UP000184546"/>
    </source>
</evidence>
<evidence type="ECO:0000313" key="3">
    <source>
        <dbReference type="EMBL" id="OJK00774.1"/>
    </source>
</evidence>
<reference evidence="4" key="1">
    <citation type="journal article" date="2017" name="Genome Biol.">
        <title>Comparative genomics reveals high biological diversity and specific adaptations in the industrially and medically important fungal genus Aspergillus.</title>
        <authorList>
            <person name="de Vries R.P."/>
            <person name="Riley R."/>
            <person name="Wiebenga A."/>
            <person name="Aguilar-Osorio G."/>
            <person name="Amillis S."/>
            <person name="Uchima C.A."/>
            <person name="Anderluh G."/>
            <person name="Asadollahi M."/>
            <person name="Askin M."/>
            <person name="Barry K."/>
            <person name="Battaglia E."/>
            <person name="Bayram O."/>
            <person name="Benocci T."/>
            <person name="Braus-Stromeyer S.A."/>
            <person name="Caldana C."/>
            <person name="Canovas D."/>
            <person name="Cerqueira G.C."/>
            <person name="Chen F."/>
            <person name="Chen W."/>
            <person name="Choi C."/>
            <person name="Clum A."/>
            <person name="Dos Santos R.A."/>
            <person name="Damasio A.R."/>
            <person name="Diallinas G."/>
            <person name="Emri T."/>
            <person name="Fekete E."/>
            <person name="Flipphi M."/>
            <person name="Freyberg S."/>
            <person name="Gallo A."/>
            <person name="Gournas C."/>
            <person name="Habgood R."/>
            <person name="Hainaut M."/>
            <person name="Harispe M.L."/>
            <person name="Henrissat B."/>
            <person name="Hilden K.S."/>
            <person name="Hope R."/>
            <person name="Hossain A."/>
            <person name="Karabika E."/>
            <person name="Karaffa L."/>
            <person name="Karanyi Z."/>
            <person name="Krasevec N."/>
            <person name="Kuo A."/>
            <person name="Kusch H."/>
            <person name="LaButti K."/>
            <person name="Lagendijk E.L."/>
            <person name="Lapidus A."/>
            <person name="Levasseur A."/>
            <person name="Lindquist E."/>
            <person name="Lipzen A."/>
            <person name="Logrieco A.F."/>
            <person name="MacCabe A."/>
            <person name="Maekelae M.R."/>
            <person name="Malavazi I."/>
            <person name="Melin P."/>
            <person name="Meyer V."/>
            <person name="Mielnichuk N."/>
            <person name="Miskei M."/>
            <person name="Molnar A.P."/>
            <person name="Mule G."/>
            <person name="Ngan C.Y."/>
            <person name="Orejas M."/>
            <person name="Orosz E."/>
            <person name="Ouedraogo J.P."/>
            <person name="Overkamp K.M."/>
            <person name="Park H.-S."/>
            <person name="Perrone G."/>
            <person name="Piumi F."/>
            <person name="Punt P.J."/>
            <person name="Ram A.F."/>
            <person name="Ramon A."/>
            <person name="Rauscher S."/>
            <person name="Record E."/>
            <person name="Riano-Pachon D.M."/>
            <person name="Robert V."/>
            <person name="Roehrig J."/>
            <person name="Ruller R."/>
            <person name="Salamov A."/>
            <person name="Salih N.S."/>
            <person name="Samson R.A."/>
            <person name="Sandor E."/>
            <person name="Sanguinetti M."/>
            <person name="Schuetze T."/>
            <person name="Sepcic K."/>
            <person name="Shelest E."/>
            <person name="Sherlock G."/>
            <person name="Sophianopoulou V."/>
            <person name="Squina F.M."/>
            <person name="Sun H."/>
            <person name="Susca A."/>
            <person name="Todd R.B."/>
            <person name="Tsang A."/>
            <person name="Unkles S.E."/>
            <person name="van de Wiele N."/>
            <person name="van Rossen-Uffink D."/>
            <person name="Oliveira J.V."/>
            <person name="Vesth T.C."/>
            <person name="Visser J."/>
            <person name="Yu J.-H."/>
            <person name="Zhou M."/>
            <person name="Andersen M.R."/>
            <person name="Archer D.B."/>
            <person name="Baker S.E."/>
            <person name="Benoit I."/>
            <person name="Brakhage A.A."/>
            <person name="Braus G.H."/>
            <person name="Fischer R."/>
            <person name="Frisvad J.C."/>
            <person name="Goldman G.H."/>
            <person name="Houbraken J."/>
            <person name="Oakley B."/>
            <person name="Pocsi I."/>
            <person name="Scazzocchio C."/>
            <person name="Seiboth B."/>
            <person name="vanKuyk P.A."/>
            <person name="Wortman J."/>
            <person name="Dyer P.S."/>
            <person name="Grigoriev I.V."/>
        </authorList>
    </citation>
    <scope>NUCLEOTIDE SEQUENCE [LARGE SCALE GENOMIC DNA]</scope>
    <source>
        <strain evidence="4">ATCC 16872 / CBS 172.66 / WB 5094</strain>
    </source>
</reference>
<dbReference type="GO" id="GO:0006139">
    <property type="term" value="P:nucleobase-containing compound metabolic process"/>
    <property type="evidence" value="ECO:0007669"/>
    <property type="project" value="UniProtKB-ARBA"/>
</dbReference>
<dbReference type="Pfam" id="PF18785">
    <property type="entry name" value="Inv-AAD"/>
    <property type="match status" value="1"/>
</dbReference>
<keyword evidence="4" id="KW-1185">Reference proteome</keyword>
<dbReference type="OrthoDB" id="252265at2759"/>
<protein>
    <recommendedName>
        <fullName evidence="2">CMP/dCMP-type deaminase domain-containing protein</fullName>
    </recommendedName>
</protein>
<dbReference type="PROSITE" id="PS51747">
    <property type="entry name" value="CYT_DCMP_DEAMINASES_2"/>
    <property type="match status" value="1"/>
</dbReference>
<dbReference type="AlphaFoldDB" id="A0A1L9WX96"/>
<dbReference type="GO" id="GO:0003824">
    <property type="term" value="F:catalytic activity"/>
    <property type="evidence" value="ECO:0007669"/>
    <property type="project" value="InterPro"/>
</dbReference>
<dbReference type="SUPFAM" id="SSF53927">
    <property type="entry name" value="Cytidine deaminase-like"/>
    <property type="match status" value="1"/>
</dbReference>
<dbReference type="InterPro" id="IPR002125">
    <property type="entry name" value="CMP_dCMP_dom"/>
</dbReference>
<dbReference type="EMBL" id="KV878975">
    <property type="protein sequence ID" value="OJK00774.1"/>
    <property type="molecule type" value="Genomic_DNA"/>
</dbReference>
<dbReference type="Proteomes" id="UP000184546">
    <property type="component" value="Unassembled WGS sequence"/>
</dbReference>
<dbReference type="STRING" id="690307.A0A1L9WX96"/>
<feature type="domain" description="CMP/dCMP-type deaminase" evidence="2">
    <location>
        <begin position="3"/>
        <end position="169"/>
    </location>
</feature>
<proteinExistence type="predicted"/>
<name>A0A1L9WX96_ASPA1</name>
<dbReference type="OMA" id="LRQKSWI"/>
<sequence>MPSPHLKYMRACLALAEKSPARPTNFRVGALLLSRHEDDTTLEKDDQLLATGYTMELDGNTHAEQCCLANYAATKNVPADRVAEVLPDEPDRKLVMYVTMEPCGRRLSGNAPCVQRIIQTCGAGAGAGAGAGGGRRGIQKVYFGVKEPGTFVGHSEGCKQLTAAGIEWELVQGLEREILTVATAGHENREEEVRAAMETVETNIDDISAEERRRQAQVPRNPKKRVMEADLMGSQR</sequence>
<dbReference type="Gene3D" id="3.40.140.10">
    <property type="entry name" value="Cytidine Deaminase, domain 2"/>
    <property type="match status" value="1"/>
</dbReference>
<organism evidence="3 4">
    <name type="scientific">Aspergillus aculeatus (strain ATCC 16872 / CBS 172.66 / WB 5094)</name>
    <dbReference type="NCBI Taxonomy" id="690307"/>
    <lineage>
        <taxon>Eukaryota</taxon>
        <taxon>Fungi</taxon>
        <taxon>Dikarya</taxon>
        <taxon>Ascomycota</taxon>
        <taxon>Pezizomycotina</taxon>
        <taxon>Eurotiomycetes</taxon>
        <taxon>Eurotiomycetidae</taxon>
        <taxon>Eurotiales</taxon>
        <taxon>Aspergillaceae</taxon>
        <taxon>Aspergillus</taxon>
        <taxon>Aspergillus subgen. Circumdati</taxon>
    </lineage>
</organism>
<accession>A0A1L9WX96</accession>
<dbReference type="InterPro" id="IPR016193">
    <property type="entry name" value="Cytidine_deaminase-like"/>
</dbReference>
<evidence type="ECO:0000256" key="1">
    <source>
        <dbReference type="SAM" id="MobiDB-lite"/>
    </source>
</evidence>
<dbReference type="VEuPathDB" id="FungiDB:ASPACDRAFT_42263"/>